<feature type="transmembrane region" description="Helical" evidence="9">
    <location>
        <begin position="444"/>
        <end position="466"/>
    </location>
</feature>
<dbReference type="Gene3D" id="1.20.1640.10">
    <property type="entry name" value="Multidrug efflux transporter AcrB transmembrane domain"/>
    <property type="match status" value="2"/>
</dbReference>
<evidence type="ECO:0000313" key="10">
    <source>
        <dbReference type="EMBL" id="RKQ73451.1"/>
    </source>
</evidence>
<feature type="transmembrane region" description="Helical" evidence="9">
    <location>
        <begin position="923"/>
        <end position="948"/>
    </location>
</feature>
<evidence type="ECO:0000256" key="9">
    <source>
        <dbReference type="RuleBase" id="RU364070"/>
    </source>
</evidence>
<dbReference type="Gene3D" id="3.30.70.1320">
    <property type="entry name" value="Multidrug efflux transporter AcrB pore domain like"/>
    <property type="match status" value="1"/>
</dbReference>
<dbReference type="GO" id="GO:0005886">
    <property type="term" value="C:plasma membrane"/>
    <property type="evidence" value="ECO:0007669"/>
    <property type="project" value="UniProtKB-SubCell"/>
</dbReference>
<comment type="similarity">
    <text evidence="2 9">Belongs to the resistance-nodulation-cell division (RND) (TC 2.A.6) family.</text>
</comment>
<dbReference type="SUPFAM" id="SSF82693">
    <property type="entry name" value="Multidrug efflux transporter AcrB pore domain, PN1, PN2, PC1 and PC2 subdomains"/>
    <property type="match status" value="3"/>
</dbReference>
<dbReference type="NCBIfam" id="TIGR00915">
    <property type="entry name" value="2A0602"/>
    <property type="match status" value="1"/>
</dbReference>
<feature type="transmembrane region" description="Helical" evidence="9">
    <location>
        <begin position="342"/>
        <end position="361"/>
    </location>
</feature>
<dbReference type="InterPro" id="IPR001036">
    <property type="entry name" value="Acrflvin-R"/>
</dbReference>
<dbReference type="GO" id="GO:0015562">
    <property type="term" value="F:efflux transmembrane transporter activity"/>
    <property type="evidence" value="ECO:0007669"/>
    <property type="project" value="InterPro"/>
</dbReference>
<evidence type="ECO:0000256" key="5">
    <source>
        <dbReference type="ARBA" id="ARBA00022519"/>
    </source>
</evidence>
<keyword evidence="8 9" id="KW-0472">Membrane</keyword>
<dbReference type="AlphaFoldDB" id="A0A420WQX5"/>
<dbReference type="PRINTS" id="PR00702">
    <property type="entry name" value="ACRIFLAVINRP"/>
</dbReference>
<dbReference type="EMBL" id="RBIG01000001">
    <property type="protein sequence ID" value="RKQ73451.1"/>
    <property type="molecule type" value="Genomic_DNA"/>
</dbReference>
<feature type="transmembrane region" description="Helical" evidence="9">
    <location>
        <begin position="868"/>
        <end position="888"/>
    </location>
</feature>
<evidence type="ECO:0000256" key="6">
    <source>
        <dbReference type="ARBA" id="ARBA00022692"/>
    </source>
</evidence>
<dbReference type="InterPro" id="IPR004764">
    <property type="entry name" value="MdtF-like"/>
</dbReference>
<feature type="transmembrane region" description="Helical" evidence="9">
    <location>
        <begin position="1000"/>
        <end position="1026"/>
    </location>
</feature>
<proteinExistence type="inferred from homology"/>
<evidence type="ECO:0000256" key="7">
    <source>
        <dbReference type="ARBA" id="ARBA00022989"/>
    </source>
</evidence>
<comment type="subcellular location">
    <subcellularLocation>
        <location evidence="1 9">Cell inner membrane</location>
        <topology evidence="1 9">Multi-pass membrane protein</topology>
    </subcellularLocation>
</comment>
<keyword evidence="6 9" id="KW-0812">Transmembrane</keyword>
<dbReference type="InterPro" id="IPR027463">
    <property type="entry name" value="AcrB_DN_DC_subdom"/>
</dbReference>
<evidence type="ECO:0000256" key="4">
    <source>
        <dbReference type="ARBA" id="ARBA00022475"/>
    </source>
</evidence>
<name>A0A420WQX5_9PROT</name>
<evidence type="ECO:0000256" key="3">
    <source>
        <dbReference type="ARBA" id="ARBA00022448"/>
    </source>
</evidence>
<comment type="caution">
    <text evidence="9">Lacks conserved residue(s) required for the propagation of feature annotation.</text>
</comment>
<dbReference type="FunFam" id="3.30.70.1430:FF:000001">
    <property type="entry name" value="Efflux pump membrane transporter"/>
    <property type="match status" value="1"/>
</dbReference>
<organism evidence="10 11">
    <name type="scientific">Oceanibaculum indicum</name>
    <dbReference type="NCBI Taxonomy" id="526216"/>
    <lineage>
        <taxon>Bacteria</taxon>
        <taxon>Pseudomonadati</taxon>
        <taxon>Pseudomonadota</taxon>
        <taxon>Alphaproteobacteria</taxon>
        <taxon>Rhodospirillales</taxon>
        <taxon>Oceanibaculaceae</taxon>
        <taxon>Oceanibaculum</taxon>
    </lineage>
</organism>
<gene>
    <name evidence="10" type="ORF">BCL74_1239</name>
</gene>
<dbReference type="Gene3D" id="3.30.2090.10">
    <property type="entry name" value="Multidrug efflux transporter AcrB TolC docking domain, DN and DC subdomains"/>
    <property type="match status" value="2"/>
</dbReference>
<dbReference type="GO" id="GO:0009636">
    <property type="term" value="P:response to toxic substance"/>
    <property type="evidence" value="ECO:0007669"/>
    <property type="project" value="UniProtKB-ARBA"/>
</dbReference>
<dbReference type="FunFam" id="1.20.1640.10:FF:000001">
    <property type="entry name" value="Efflux pump membrane transporter"/>
    <property type="match status" value="1"/>
</dbReference>
<dbReference type="SUPFAM" id="SSF82714">
    <property type="entry name" value="Multidrug efflux transporter AcrB TolC docking domain, DN and DC subdomains"/>
    <property type="match status" value="2"/>
</dbReference>
<dbReference type="PANTHER" id="PTHR32063:SF11">
    <property type="entry name" value="CATION OR DRUG EFFLUX SYSTEM PROTEIN"/>
    <property type="match status" value="1"/>
</dbReference>
<evidence type="ECO:0000256" key="2">
    <source>
        <dbReference type="ARBA" id="ARBA00010942"/>
    </source>
</evidence>
<evidence type="ECO:0000313" key="11">
    <source>
        <dbReference type="Proteomes" id="UP000277424"/>
    </source>
</evidence>
<keyword evidence="3 9" id="KW-0813">Transport</keyword>
<feature type="transmembrane region" description="Helical" evidence="9">
    <location>
        <begin position="535"/>
        <end position="553"/>
    </location>
</feature>
<keyword evidence="7 9" id="KW-1133">Transmembrane helix</keyword>
<feature type="transmembrane region" description="Helical" evidence="9">
    <location>
        <begin position="368"/>
        <end position="388"/>
    </location>
</feature>
<evidence type="ECO:0000256" key="1">
    <source>
        <dbReference type="ARBA" id="ARBA00004429"/>
    </source>
</evidence>
<comment type="caution">
    <text evidence="10">The sequence shown here is derived from an EMBL/GenBank/DDBJ whole genome shotgun (WGS) entry which is preliminary data.</text>
</comment>
<dbReference type="OrthoDB" id="9806532at2"/>
<dbReference type="Proteomes" id="UP000277424">
    <property type="component" value="Unassembled WGS sequence"/>
</dbReference>
<evidence type="ECO:0000256" key="8">
    <source>
        <dbReference type="ARBA" id="ARBA00023136"/>
    </source>
</evidence>
<dbReference type="GO" id="GO:0042910">
    <property type="term" value="F:xenobiotic transmembrane transporter activity"/>
    <property type="evidence" value="ECO:0007669"/>
    <property type="project" value="TreeGrafter"/>
</dbReference>
<dbReference type="NCBIfam" id="NF000282">
    <property type="entry name" value="RND_permease_1"/>
    <property type="match status" value="1"/>
</dbReference>
<keyword evidence="4" id="KW-1003">Cell membrane</keyword>
<feature type="transmembrane region" description="Helical" evidence="9">
    <location>
        <begin position="969"/>
        <end position="988"/>
    </location>
</feature>
<accession>A0A420WQX5</accession>
<dbReference type="PANTHER" id="PTHR32063">
    <property type="match status" value="1"/>
</dbReference>
<sequence>MISRFFINRPVFATVLSIVIVLAGLAAMRSLPIAQYPDIVPPDVVVSASYPGANAEVIAETVAAPLEQNINGVPGMIYMRSSASNSGSLTLTVTFEIGTDPDQATIDVNNRVQAVLSRLPEEVRRLGVNVTKRSSSILQVITMSSPGGRYDPVYVSNYALLNVIDELRRINGVGDAQIFGAKDYAMRVWLSPDKLAQYNMTPSDVAAAIREQNSQFAAGQFGQAPMVDPQPYTYSVIAPGRLVKPEEYGNIILRSDENGASLRLKDVARIELGAQEYSFNASRDGEPAIAIGIFLQPGANALDVTASVRAKMAELQQRFPDGIEYGIPFDTTKFVEVSIEEVIKTFLEAIVLVILVVYLFLQNVRATIIPILAVPISLIGAFIGMYLLGFSINLLTLFGMVLAIGIVVDDAIVVLENVERNMTQNKLSPKDAALKAMEEVSGPVIAIVLVLSAVFIPVGFLGGLAGEMYKQFAITIAVSVLISGIVALTLSPALCAVFLKPTHSEPLAPFRWFNRAFEKLTDGYAAGVRFFLKRAFMAVLVFAAVLGATYHLFEKVPGSLVPAEDQGYVMVVSILPPAASLDRATKVMDRVSGDLLEHPAVQNVVSFAGFDILSGGILKTSAGVAFVPLKDWSERTEAQNDARNLVGTFMGMGSQVRDAIVLAFNPPPITGISMTGGFELYLQDRTGAGSVKLAEAANKLVQAASQRPELQGVSTTFSTSVPQYKVTVDREKAKALGVPLPDIFDAMQSTMGTLYVNDFTLYGRSYRVNLSSEAQFREKPDDLRHIFVRSGDGSMIPLDALLKIERQIGPDLIERFNIFAAAKILGGPAPGYSSGQALDVMEELATELFGTDYAIAWTGAAYQERTTAGTAGIAFVFGLVMVFLILAAQYERWSLPVAVLLAVPFGVFGAITAIWLRGLENDVYFQIGLITLIGLAAKNAILIVEFAVLKRKEGLSIEQAALEGARLRFRPIIMTSLAFILGCVPLAISTGAGSASRHSIGTGVIGGMLAATFLATFLIPTFYKLVSRLTERRTKKKSKHDDTSSQEKTADA</sequence>
<dbReference type="Gene3D" id="3.30.70.1440">
    <property type="entry name" value="Multidrug efflux transporter AcrB pore domain"/>
    <property type="match status" value="1"/>
</dbReference>
<feature type="transmembrane region" description="Helical" evidence="9">
    <location>
        <begin position="472"/>
        <end position="499"/>
    </location>
</feature>
<protein>
    <recommendedName>
        <fullName evidence="9">Efflux pump membrane transporter</fullName>
    </recommendedName>
</protein>
<dbReference type="Gene3D" id="3.30.70.1430">
    <property type="entry name" value="Multidrug efflux transporter AcrB pore domain"/>
    <property type="match status" value="2"/>
</dbReference>
<dbReference type="SUPFAM" id="SSF82866">
    <property type="entry name" value="Multidrug efflux transporter AcrB transmembrane domain"/>
    <property type="match status" value="2"/>
</dbReference>
<feature type="transmembrane region" description="Helical" evidence="9">
    <location>
        <begin position="895"/>
        <end position="917"/>
    </location>
</feature>
<keyword evidence="5 9" id="KW-0997">Cell inner membrane</keyword>
<feature type="transmembrane region" description="Helical" evidence="9">
    <location>
        <begin position="394"/>
        <end position="415"/>
    </location>
</feature>
<dbReference type="Pfam" id="PF00873">
    <property type="entry name" value="ACR_tran"/>
    <property type="match status" value="1"/>
</dbReference>
<reference evidence="10 11" key="1">
    <citation type="submission" date="2018-10" db="EMBL/GenBank/DDBJ databases">
        <title>Comparative analysis of microorganisms from saline springs in Andes Mountain Range, Colombia.</title>
        <authorList>
            <person name="Rubin E."/>
        </authorList>
    </citation>
    <scope>NUCLEOTIDE SEQUENCE [LARGE SCALE GENOMIC DNA]</scope>
    <source>
        <strain evidence="10 11">USBA 36</strain>
    </source>
</reference>
<dbReference type="RefSeq" id="WP_121218345.1">
    <property type="nucleotide sequence ID" value="NZ_RBIG01000001.1"/>
</dbReference>